<dbReference type="FunFam" id="1.10.510.10:FF:000571">
    <property type="entry name" value="Maternal embryonic leucine zipper kinase"/>
    <property type="match status" value="1"/>
</dbReference>
<feature type="compositionally biased region" description="Polar residues" evidence="4">
    <location>
        <begin position="522"/>
        <end position="533"/>
    </location>
</feature>
<keyword evidence="2 3" id="KW-0067">ATP-binding</keyword>
<dbReference type="PROSITE" id="PS00107">
    <property type="entry name" value="PROTEIN_KINASE_ATP"/>
    <property type="match status" value="1"/>
</dbReference>
<evidence type="ECO:0000259" key="5">
    <source>
        <dbReference type="PROSITE" id="PS50011"/>
    </source>
</evidence>
<dbReference type="AlphaFoldDB" id="S8EUS7"/>
<dbReference type="GO" id="GO:0005737">
    <property type="term" value="C:cytoplasm"/>
    <property type="evidence" value="ECO:0007669"/>
    <property type="project" value="TreeGrafter"/>
</dbReference>
<protein>
    <recommendedName>
        <fullName evidence="5">Protein kinase domain-containing protein</fullName>
    </recommendedName>
</protein>
<keyword evidence="1 3" id="KW-0547">Nucleotide-binding</keyword>
<dbReference type="PROSITE" id="PS00108">
    <property type="entry name" value="PROTEIN_KINASE_ST"/>
    <property type="match status" value="1"/>
</dbReference>
<dbReference type="SUPFAM" id="SSF56112">
    <property type="entry name" value="Protein kinase-like (PK-like)"/>
    <property type="match status" value="1"/>
</dbReference>
<dbReference type="GO" id="GO:0035556">
    <property type="term" value="P:intracellular signal transduction"/>
    <property type="evidence" value="ECO:0007669"/>
    <property type="project" value="TreeGrafter"/>
</dbReference>
<feature type="domain" description="Protein kinase" evidence="5">
    <location>
        <begin position="49"/>
        <end position="314"/>
    </location>
</feature>
<dbReference type="InterPro" id="IPR008271">
    <property type="entry name" value="Ser/Thr_kinase_AS"/>
</dbReference>
<organism evidence="6 7">
    <name type="scientific">Fomitopsis schrenkii</name>
    <name type="common">Brown rot fungus</name>
    <dbReference type="NCBI Taxonomy" id="2126942"/>
    <lineage>
        <taxon>Eukaryota</taxon>
        <taxon>Fungi</taxon>
        <taxon>Dikarya</taxon>
        <taxon>Basidiomycota</taxon>
        <taxon>Agaricomycotina</taxon>
        <taxon>Agaricomycetes</taxon>
        <taxon>Polyporales</taxon>
        <taxon>Fomitopsis</taxon>
    </lineage>
</organism>
<evidence type="ECO:0000313" key="6">
    <source>
        <dbReference type="EMBL" id="EPS93420.1"/>
    </source>
</evidence>
<evidence type="ECO:0000256" key="4">
    <source>
        <dbReference type="SAM" id="MobiDB-lite"/>
    </source>
</evidence>
<dbReference type="InterPro" id="IPR017441">
    <property type="entry name" value="Protein_kinase_ATP_BS"/>
</dbReference>
<dbReference type="InParanoid" id="S8EUS7"/>
<dbReference type="PANTHER" id="PTHR24346">
    <property type="entry name" value="MAP/MICROTUBULE AFFINITY-REGULATING KINASE"/>
    <property type="match status" value="1"/>
</dbReference>
<dbReference type="STRING" id="743788.S8EUS7"/>
<feature type="compositionally biased region" description="Pro residues" evidence="4">
    <location>
        <begin position="450"/>
        <end position="460"/>
    </location>
</feature>
<feature type="region of interest" description="Disordered" evidence="4">
    <location>
        <begin position="414"/>
        <end position="533"/>
    </location>
</feature>
<feature type="compositionally biased region" description="Polar residues" evidence="4">
    <location>
        <begin position="432"/>
        <end position="444"/>
    </location>
</feature>
<dbReference type="FunCoup" id="S8EUS7">
    <property type="interactions" value="354"/>
</dbReference>
<dbReference type="Pfam" id="PF00069">
    <property type="entry name" value="Pkinase"/>
    <property type="match status" value="1"/>
</dbReference>
<dbReference type="PROSITE" id="PS50011">
    <property type="entry name" value="PROTEIN_KINASE_DOM"/>
    <property type="match status" value="1"/>
</dbReference>
<dbReference type="EMBL" id="KE504278">
    <property type="protein sequence ID" value="EPS93420.1"/>
    <property type="molecule type" value="Genomic_DNA"/>
</dbReference>
<evidence type="ECO:0000256" key="1">
    <source>
        <dbReference type="ARBA" id="ARBA00022741"/>
    </source>
</evidence>
<dbReference type="PANTHER" id="PTHR24346:SF110">
    <property type="entry name" value="NON-SPECIFIC SERINE_THREONINE PROTEIN KINASE"/>
    <property type="match status" value="1"/>
</dbReference>
<accession>S8EUS7</accession>
<evidence type="ECO:0000256" key="2">
    <source>
        <dbReference type="ARBA" id="ARBA00022840"/>
    </source>
</evidence>
<sequence length="944" mass="102995">MTTAAPDSPPRAPPVKYHTPLGTRWQKEKAAAGTGAFDFPDDAKYVGPWVIGECVGKGASGHVKIAKHRRTGQLAAVKILPLQPFVKNRADAAAQAKLDKQRLGIDREITMMKLMNHPNIMRIYDVYEGEKELYLILEYVEGGELFDFLVNRGKLAPLEALAYFKQIVYGLNYAHTFSIIHRDLKPENILIHSLNPPLVKIADWGMAAFAPPSLQLETSCGSPHYASPEIVNGHKYTGTATDIWSCGVILYALLTGRLPFDDKNVRILLGKVKLGKYDMPTHIDPMAKDLLTRMLVVDVKQRITMAEVLAHPWLEGSTPGITYVPAPPVSELAQPLPSALHIDRDLFESLCVIWGRHADVNGIRADLLSPPGQGTLAKAFYFLLQKHRERTMEEHGILMDIDEVLTGAGKVVTKQYSTPGSRRSTHLEPQDINRQVIPQHQYLRSTRAAPAPPSSSPSPKPAFTVMTDVPMERAPSRAHPPSPVGPRPQKARPSSLVSPLVARPQSSFAAPTRQPFQADAPSVSSPQSPGQAHAQSLFLPFQARGLPVPMRRGSAPVAGPRVFSSINAGYRASEALPSHGVIHSPVPVRAHAASVLPMITAPRVQDVNLQRNLDQYAEIVNTQAVSWNAARPSAPPPAEANVPEPMDIADVHMQIEQDDVQHRNDSNEAQCSMVVDDKENWDAGAPHARAHSHADGGGLGFGQSVPMAKEMGNIVFFNEPQTGKAPKKDRRSRPSALELHGTPVLHKRSTFSMVGSPGLMSPQSSMIGSPAGEFKGWFSNLFHWKVQSFMLYSTADVFTTRVEIARLLELCGVLSMIEDHHSWYTLKCSTADSPDGVHKQVRFRVDFASASASSAGQPLASPTGATPCLSQTALPAPSSSRLRMDKFFGYETGVALVLEKGSVSAFKAICQRVRAEWRLDAMLSPRGVGPSVGYTPSIEQRFSA</sequence>
<evidence type="ECO:0000313" key="7">
    <source>
        <dbReference type="Proteomes" id="UP000015241"/>
    </source>
</evidence>
<dbReference type="Proteomes" id="UP000015241">
    <property type="component" value="Unassembled WGS sequence"/>
</dbReference>
<dbReference type="GO" id="GO:0005524">
    <property type="term" value="F:ATP binding"/>
    <property type="evidence" value="ECO:0007669"/>
    <property type="project" value="UniProtKB-UniRule"/>
</dbReference>
<dbReference type="SMART" id="SM00220">
    <property type="entry name" value="S_TKc"/>
    <property type="match status" value="1"/>
</dbReference>
<dbReference type="InterPro" id="IPR011009">
    <property type="entry name" value="Kinase-like_dom_sf"/>
</dbReference>
<dbReference type="eggNOG" id="KOG0588">
    <property type="taxonomic scope" value="Eukaryota"/>
</dbReference>
<dbReference type="InterPro" id="IPR000719">
    <property type="entry name" value="Prot_kinase_dom"/>
</dbReference>
<reference evidence="6 7" key="1">
    <citation type="journal article" date="2012" name="Science">
        <title>The Paleozoic origin of enzymatic lignin decomposition reconstructed from 31 fungal genomes.</title>
        <authorList>
            <person name="Floudas D."/>
            <person name="Binder M."/>
            <person name="Riley R."/>
            <person name="Barry K."/>
            <person name="Blanchette R.A."/>
            <person name="Henrissat B."/>
            <person name="Martinez A.T."/>
            <person name="Otillar R."/>
            <person name="Spatafora J.W."/>
            <person name="Yadav J.S."/>
            <person name="Aerts A."/>
            <person name="Benoit I."/>
            <person name="Boyd A."/>
            <person name="Carlson A."/>
            <person name="Copeland A."/>
            <person name="Coutinho P.M."/>
            <person name="de Vries R.P."/>
            <person name="Ferreira P."/>
            <person name="Findley K."/>
            <person name="Foster B."/>
            <person name="Gaskell J."/>
            <person name="Glotzer D."/>
            <person name="Gorecki P."/>
            <person name="Heitman J."/>
            <person name="Hesse C."/>
            <person name="Hori C."/>
            <person name="Igarashi K."/>
            <person name="Jurgens J.A."/>
            <person name="Kallen N."/>
            <person name="Kersten P."/>
            <person name="Kohler A."/>
            <person name="Kuees U."/>
            <person name="Kumar T.K.A."/>
            <person name="Kuo A."/>
            <person name="LaButti K."/>
            <person name="Larrondo L.F."/>
            <person name="Lindquist E."/>
            <person name="Ling A."/>
            <person name="Lombard V."/>
            <person name="Lucas S."/>
            <person name="Lundell T."/>
            <person name="Martin R."/>
            <person name="McLaughlin D.J."/>
            <person name="Morgenstern I."/>
            <person name="Morin E."/>
            <person name="Murat C."/>
            <person name="Nagy L.G."/>
            <person name="Nolan M."/>
            <person name="Ohm R.A."/>
            <person name="Patyshakuliyeva A."/>
            <person name="Rokas A."/>
            <person name="Ruiz-Duenas F.J."/>
            <person name="Sabat G."/>
            <person name="Salamov A."/>
            <person name="Samejima M."/>
            <person name="Schmutz J."/>
            <person name="Slot J.C."/>
            <person name="St John F."/>
            <person name="Stenlid J."/>
            <person name="Sun H."/>
            <person name="Sun S."/>
            <person name="Syed K."/>
            <person name="Tsang A."/>
            <person name="Wiebenga A."/>
            <person name="Young D."/>
            <person name="Pisabarro A."/>
            <person name="Eastwood D.C."/>
            <person name="Martin F."/>
            <person name="Cullen D."/>
            <person name="Grigoriev I.V."/>
            <person name="Hibbett D.S."/>
        </authorList>
    </citation>
    <scope>NUCLEOTIDE SEQUENCE</scope>
    <source>
        <strain evidence="7">FP-58527</strain>
    </source>
</reference>
<gene>
    <name evidence="6" type="ORF">FOMPIDRAFT_141333</name>
</gene>
<proteinExistence type="predicted"/>
<dbReference type="OrthoDB" id="193931at2759"/>
<feature type="binding site" evidence="3">
    <location>
        <position position="78"/>
    </location>
    <ligand>
        <name>ATP</name>
        <dbReference type="ChEBI" id="CHEBI:30616"/>
    </ligand>
</feature>
<evidence type="ECO:0000256" key="3">
    <source>
        <dbReference type="PROSITE-ProRule" id="PRU10141"/>
    </source>
</evidence>
<dbReference type="Gene3D" id="1.10.510.10">
    <property type="entry name" value="Transferase(Phosphotransferase) domain 1"/>
    <property type="match status" value="1"/>
</dbReference>
<name>S8EUS7_FOMSC</name>
<keyword evidence="7" id="KW-1185">Reference proteome</keyword>
<dbReference type="GO" id="GO:0004674">
    <property type="term" value="F:protein serine/threonine kinase activity"/>
    <property type="evidence" value="ECO:0007669"/>
    <property type="project" value="TreeGrafter"/>
</dbReference>
<dbReference type="HOGENOM" id="CLU_009531_1_0_1"/>